<name>A0A8S5UFA5_9CAUD</name>
<dbReference type="EMBL" id="BK016080">
    <property type="protein sequence ID" value="DAF93116.1"/>
    <property type="molecule type" value="Genomic_DNA"/>
</dbReference>
<accession>A0A8S5UFA5</accession>
<reference evidence="1" key="1">
    <citation type="journal article" date="2021" name="Proc. Natl. Acad. Sci. U.S.A.">
        <title>A Catalog of Tens of Thousands of Viruses from Human Metagenomes Reveals Hidden Associations with Chronic Diseases.</title>
        <authorList>
            <person name="Tisza M.J."/>
            <person name="Buck C.B."/>
        </authorList>
    </citation>
    <scope>NUCLEOTIDE SEQUENCE</scope>
    <source>
        <strain evidence="1">CtcyQ27</strain>
    </source>
</reference>
<protein>
    <submittedName>
        <fullName evidence="1">Uncharacterized protein</fullName>
    </submittedName>
</protein>
<organism evidence="1">
    <name type="scientific">Myoviridae sp. ctcyQ27</name>
    <dbReference type="NCBI Taxonomy" id="2825139"/>
    <lineage>
        <taxon>Viruses</taxon>
        <taxon>Duplodnaviria</taxon>
        <taxon>Heunggongvirae</taxon>
        <taxon>Uroviricota</taxon>
        <taxon>Caudoviricetes</taxon>
    </lineage>
</organism>
<sequence length="87" mass="10464">MRRLDTMRNILKKAKTNDLTKIKSKALTPLMYDKDKHTFLQLSPLWEGHGWNSKLIGVRVPHTYWIGEVLVTKYEDFKLTLPRRYYR</sequence>
<evidence type="ECO:0000313" key="1">
    <source>
        <dbReference type="EMBL" id="DAF93116.1"/>
    </source>
</evidence>
<proteinExistence type="predicted"/>